<name>A0A7U7G7A0_9PROT</name>
<evidence type="ECO:0000313" key="3">
    <source>
        <dbReference type="Proteomes" id="UP000027590"/>
    </source>
</evidence>
<proteinExistence type="predicted"/>
<protein>
    <submittedName>
        <fullName evidence="1">Uncharacterized protein</fullName>
    </submittedName>
</protein>
<accession>A0A7U7G7A0</accession>
<reference evidence="1 3" key="1">
    <citation type="journal article" date="2014" name="Genome Biol. Evol.">
        <title>Acetic acid bacteria genomes reveal functional traits for adaptation to life in insect guts.</title>
        <authorList>
            <person name="Chouaia B."/>
            <person name="Gaiarsa S."/>
            <person name="Crotti E."/>
            <person name="Comandatore F."/>
            <person name="Degli Esposti M."/>
            <person name="Ricci I."/>
            <person name="Alma A."/>
            <person name="Favia G."/>
            <person name="Bandi C."/>
            <person name="Daffonchio D."/>
        </authorList>
    </citation>
    <scope>NUCLEOTIDE SEQUENCE [LARGE SCALE GENOMIC DNA]</scope>
    <source>
        <strain evidence="1">AM168</strain>
        <strain evidence="3">AM169</strain>
    </source>
</reference>
<evidence type="ECO:0000313" key="4">
    <source>
        <dbReference type="Proteomes" id="UP000237218"/>
    </source>
</evidence>
<dbReference type="EMBL" id="LMYI01000002">
    <property type="protein sequence ID" value="POS64841.1"/>
    <property type="molecule type" value="Genomic_DNA"/>
</dbReference>
<sequence length="77" mass="8667">MEESPFLMNAGAGHGSRIMHVRQDGPRWCSGGGSWRMGSHRREGRWFAESILKGKKSCLSWNSSHEKSRTPLWAHGS</sequence>
<reference evidence="2 4" key="3">
    <citation type="submission" date="2018-02" db="EMBL/GenBank/DDBJ databases">
        <title>Draft genome sequences of four Parasaccharibacter apium strains isolated from honey bees.</title>
        <authorList>
            <person name="Corby-Harris V.L."/>
            <person name="Anderson K.E."/>
        </authorList>
    </citation>
    <scope>NUCLEOTIDE SEQUENCE [LARGE SCALE GENOMIC DNA]</scope>
    <source>
        <strain evidence="2 4">B8</strain>
    </source>
</reference>
<dbReference type="AlphaFoldDB" id="A0A7U7G7A0"/>
<dbReference type="Proteomes" id="UP000237218">
    <property type="component" value="Unassembled WGS sequence"/>
</dbReference>
<gene>
    <name evidence="2" type="ORF">ASQ42_01760</name>
    <name evidence="1" type="ORF">SACS_1698</name>
</gene>
<dbReference type="EMBL" id="CBLY010000006">
    <property type="protein sequence ID" value="CDG34436.1"/>
    <property type="molecule type" value="Genomic_DNA"/>
</dbReference>
<dbReference type="Proteomes" id="UP000027590">
    <property type="component" value="Unassembled WGS sequence"/>
</dbReference>
<reference evidence="1 3" key="2">
    <citation type="journal article" date="2014" name="PLoS ONE">
        <title>Evolution of mitochondria reconstructed from the energy metabolism of living bacteria.</title>
        <authorList>
            <person name="Degli Esposti M."/>
            <person name="Chouaia B."/>
            <person name="Comandatore F."/>
            <person name="Crotti E."/>
            <person name="Sassera D."/>
            <person name="Lievens P.M."/>
            <person name="Daffonchio D."/>
            <person name="Bandi C."/>
        </authorList>
    </citation>
    <scope>NUCLEOTIDE SEQUENCE [LARGE SCALE GENOMIC DNA]</scope>
    <source>
        <strain evidence="1">AM168</strain>
        <strain evidence="3">AM169</strain>
    </source>
</reference>
<organism evidence="1 3">
    <name type="scientific">Parasaccharibacter apium</name>
    <dbReference type="NCBI Taxonomy" id="1510841"/>
    <lineage>
        <taxon>Bacteria</taxon>
        <taxon>Pseudomonadati</taxon>
        <taxon>Pseudomonadota</taxon>
        <taxon>Alphaproteobacteria</taxon>
        <taxon>Acetobacterales</taxon>
        <taxon>Acetobacteraceae</taxon>
        <taxon>Parasaccharibacter</taxon>
    </lineage>
</organism>
<evidence type="ECO:0000313" key="2">
    <source>
        <dbReference type="EMBL" id="POS64841.1"/>
    </source>
</evidence>
<evidence type="ECO:0000313" key="1">
    <source>
        <dbReference type="EMBL" id="CDG34436.1"/>
    </source>
</evidence>
<keyword evidence="4" id="KW-1185">Reference proteome</keyword>
<comment type="caution">
    <text evidence="1">The sequence shown here is derived from an EMBL/GenBank/DDBJ whole genome shotgun (WGS) entry which is preliminary data.</text>
</comment>